<dbReference type="EMBL" id="CAUEEQ010005557">
    <property type="protein sequence ID" value="CAJ0929053.1"/>
    <property type="molecule type" value="Genomic_DNA"/>
</dbReference>
<feature type="region of interest" description="Disordered" evidence="1">
    <location>
        <begin position="187"/>
        <end position="251"/>
    </location>
</feature>
<proteinExistence type="predicted"/>
<name>A0ABN9KYZ6_9NEOB</name>
<comment type="caution">
    <text evidence="2">The sequence shown here is derived from an EMBL/GenBank/DDBJ whole genome shotgun (WGS) entry which is preliminary data.</text>
</comment>
<evidence type="ECO:0000313" key="3">
    <source>
        <dbReference type="Proteomes" id="UP001176940"/>
    </source>
</evidence>
<evidence type="ECO:0000313" key="2">
    <source>
        <dbReference type="EMBL" id="CAJ0929053.1"/>
    </source>
</evidence>
<evidence type="ECO:0008006" key="4">
    <source>
        <dbReference type="Google" id="ProtNLM"/>
    </source>
</evidence>
<gene>
    <name evidence="2" type="ORF">RIMI_LOCUS3641109</name>
</gene>
<feature type="compositionally biased region" description="Polar residues" evidence="1">
    <location>
        <begin position="219"/>
        <end position="241"/>
    </location>
</feature>
<dbReference type="Proteomes" id="UP001176940">
    <property type="component" value="Unassembled WGS sequence"/>
</dbReference>
<evidence type="ECO:0000256" key="1">
    <source>
        <dbReference type="SAM" id="MobiDB-lite"/>
    </source>
</evidence>
<reference evidence="2" key="1">
    <citation type="submission" date="2023-07" db="EMBL/GenBank/DDBJ databases">
        <authorList>
            <person name="Stuckert A."/>
        </authorList>
    </citation>
    <scope>NUCLEOTIDE SEQUENCE</scope>
</reference>
<accession>A0ABN9KYZ6</accession>
<protein>
    <recommendedName>
        <fullName evidence="4">DUF4283 domain-containing protein</fullName>
    </recommendedName>
</protein>
<organism evidence="2 3">
    <name type="scientific">Ranitomeya imitator</name>
    <name type="common">mimic poison frog</name>
    <dbReference type="NCBI Taxonomy" id="111125"/>
    <lineage>
        <taxon>Eukaryota</taxon>
        <taxon>Metazoa</taxon>
        <taxon>Chordata</taxon>
        <taxon>Craniata</taxon>
        <taxon>Vertebrata</taxon>
        <taxon>Euteleostomi</taxon>
        <taxon>Amphibia</taxon>
        <taxon>Batrachia</taxon>
        <taxon>Anura</taxon>
        <taxon>Neobatrachia</taxon>
        <taxon>Hyloidea</taxon>
        <taxon>Dendrobatidae</taxon>
        <taxon>Dendrobatinae</taxon>
        <taxon>Ranitomeya</taxon>
    </lineage>
</organism>
<sequence>MFGNCVGSAEAATIPLWVQLHRDNRSNPLSWLRVVGDNGKLLKLSLILQQYDFTIQHKKGIDHGIADGLSRQDASLGINIYAIDCRLVYAGMRGCLPLPRLSAAAQDDAGASGAVGFSADFVKGQSPPGSSIHYFLCDSLDSGKMAAGISGDEISALRSHLSRSWSQDLHLHMLRLPAAIFPKSTAQESLEELPGGSGLSQNVGRAPPAAPETPLQHRSLPTAQGTCTPPHPNLQQHSTPASSSSDSGTPLHRSIIVVPKNYLGQTMATDSSSHMAQGSSVSQRDREEGINIDLLVASIQERGPLWDSRDPRQKIEDKMAFHEGLFQIGACGRRRNRLEVVLLRQGRQPTSTQGNSISINQGKIQLHIHVDILHGTLHHDAPQQNMVCGPAYGWWVIRTYIGQLDMLNCAQEVDRSVSLEWTSSGVARGVLPGHESFRRLFVSRELRLPQQWWPYMPEETICFICPC</sequence>
<keyword evidence="3" id="KW-1185">Reference proteome</keyword>